<name>A0A518BDZ1_9BACT</name>
<dbReference type="GO" id="GO:0032259">
    <property type="term" value="P:methylation"/>
    <property type="evidence" value="ECO:0007669"/>
    <property type="project" value="UniProtKB-KW"/>
</dbReference>
<reference evidence="3 4" key="1">
    <citation type="submission" date="2019-02" db="EMBL/GenBank/DDBJ databases">
        <title>Deep-cultivation of Planctomycetes and their phenomic and genomic characterization uncovers novel biology.</title>
        <authorList>
            <person name="Wiegand S."/>
            <person name="Jogler M."/>
            <person name="Boedeker C."/>
            <person name="Pinto D."/>
            <person name="Vollmers J."/>
            <person name="Rivas-Marin E."/>
            <person name="Kohn T."/>
            <person name="Peeters S.H."/>
            <person name="Heuer A."/>
            <person name="Rast P."/>
            <person name="Oberbeckmann S."/>
            <person name="Bunk B."/>
            <person name="Jeske O."/>
            <person name="Meyerdierks A."/>
            <person name="Storesund J.E."/>
            <person name="Kallscheuer N."/>
            <person name="Luecker S."/>
            <person name="Lage O.M."/>
            <person name="Pohl T."/>
            <person name="Merkel B.J."/>
            <person name="Hornburger P."/>
            <person name="Mueller R.-W."/>
            <person name="Bruemmer F."/>
            <person name="Labrenz M."/>
            <person name="Spormann A.M."/>
            <person name="Op den Camp H."/>
            <person name="Overmann J."/>
            <person name="Amann R."/>
            <person name="Jetten M.S.M."/>
            <person name="Mascher T."/>
            <person name="Medema M.H."/>
            <person name="Devos D.P."/>
            <person name="Kaster A.-K."/>
            <person name="Ovreas L."/>
            <person name="Rohde M."/>
            <person name="Galperin M.Y."/>
            <person name="Jogler C."/>
        </authorList>
    </citation>
    <scope>NUCLEOTIDE SEQUENCE [LARGE SCALE GENOMIC DNA]</scope>
    <source>
        <strain evidence="3 4">Pla133</strain>
    </source>
</reference>
<feature type="chain" id="PRO_5022059489" evidence="1">
    <location>
        <begin position="21"/>
        <end position="239"/>
    </location>
</feature>
<feature type="signal peptide" evidence="1">
    <location>
        <begin position="1"/>
        <end position="20"/>
    </location>
</feature>
<dbReference type="EMBL" id="CP036287">
    <property type="protein sequence ID" value="QDU65204.1"/>
    <property type="molecule type" value="Genomic_DNA"/>
</dbReference>
<dbReference type="SUPFAM" id="SSF53335">
    <property type="entry name" value="S-adenosyl-L-methionine-dependent methyltransferases"/>
    <property type="match status" value="1"/>
</dbReference>
<evidence type="ECO:0000256" key="1">
    <source>
        <dbReference type="SAM" id="SignalP"/>
    </source>
</evidence>
<dbReference type="Gene3D" id="3.40.50.150">
    <property type="entry name" value="Vaccinia Virus protein VP39"/>
    <property type="match status" value="1"/>
</dbReference>
<sequence precursor="true">MHLRPSPSLLILSLIATGCAGTTPATTPLAPEASVKPGINTSYLDPDLDVDAMVARFEVESREIAASRDAIAAAVGIEPGDAVADIGAGTGLFLAPFATAVGPRGELFAVDIAAPFVEHLTQRARDEGFANVRAVLCTEDSVELPPDSIDIAFVCDTYHHFEFPRSTTTSIHTALRPGGELFIVDFERIPGVSRDWLLEHVRAGKQTVIEEITSFGFELVEEVDVAGLEENYALRFRRR</sequence>
<accession>A0A518BDZ1</accession>
<dbReference type="InterPro" id="IPR029063">
    <property type="entry name" value="SAM-dependent_MTases_sf"/>
</dbReference>
<dbReference type="Pfam" id="PF13847">
    <property type="entry name" value="Methyltransf_31"/>
    <property type="match status" value="1"/>
</dbReference>
<evidence type="ECO:0000259" key="2">
    <source>
        <dbReference type="Pfam" id="PF13847"/>
    </source>
</evidence>
<keyword evidence="3" id="KW-0489">Methyltransferase</keyword>
<dbReference type="KEGG" id="pbap:Pla133_02680"/>
<dbReference type="Proteomes" id="UP000316921">
    <property type="component" value="Chromosome"/>
</dbReference>
<keyword evidence="1" id="KW-0732">Signal</keyword>
<dbReference type="RefSeq" id="WP_145061588.1">
    <property type="nucleotide sequence ID" value="NZ_CP036287.1"/>
</dbReference>
<proteinExistence type="predicted"/>
<dbReference type="InterPro" id="IPR025714">
    <property type="entry name" value="Methyltranfer_dom"/>
</dbReference>
<protein>
    <submittedName>
        <fullName evidence="3">Demethylrebeccamycin-D-glucose O-methyltransferase</fullName>
        <ecNumber evidence="3">2.1.1.164</ecNumber>
    </submittedName>
</protein>
<dbReference type="GO" id="GO:0102082">
    <property type="term" value="F:demethylrebeccamycin--D-glucose O-methyltransferase activity"/>
    <property type="evidence" value="ECO:0007669"/>
    <property type="project" value="UniProtKB-EC"/>
</dbReference>
<dbReference type="PROSITE" id="PS51257">
    <property type="entry name" value="PROKAR_LIPOPROTEIN"/>
    <property type="match status" value="1"/>
</dbReference>
<dbReference type="EC" id="2.1.1.164" evidence="3"/>
<dbReference type="AlphaFoldDB" id="A0A518BDZ1"/>
<evidence type="ECO:0000313" key="4">
    <source>
        <dbReference type="Proteomes" id="UP000316921"/>
    </source>
</evidence>
<gene>
    <name evidence="3" type="primary">rebM_1</name>
    <name evidence="3" type="ORF">Pla133_02680</name>
</gene>
<dbReference type="PANTHER" id="PTHR43861">
    <property type="entry name" value="TRANS-ACONITATE 2-METHYLTRANSFERASE-RELATED"/>
    <property type="match status" value="1"/>
</dbReference>
<keyword evidence="4" id="KW-1185">Reference proteome</keyword>
<keyword evidence="3" id="KW-0808">Transferase</keyword>
<feature type="domain" description="Methyltransferase" evidence="2">
    <location>
        <begin position="78"/>
        <end position="206"/>
    </location>
</feature>
<organism evidence="3 4">
    <name type="scientific">Engelhardtia mirabilis</name>
    <dbReference type="NCBI Taxonomy" id="2528011"/>
    <lineage>
        <taxon>Bacteria</taxon>
        <taxon>Pseudomonadati</taxon>
        <taxon>Planctomycetota</taxon>
        <taxon>Planctomycetia</taxon>
        <taxon>Planctomycetia incertae sedis</taxon>
        <taxon>Engelhardtia</taxon>
    </lineage>
</organism>
<dbReference type="CDD" id="cd02440">
    <property type="entry name" value="AdoMet_MTases"/>
    <property type="match status" value="1"/>
</dbReference>
<evidence type="ECO:0000313" key="3">
    <source>
        <dbReference type="EMBL" id="QDU65204.1"/>
    </source>
</evidence>